<proteinExistence type="predicted"/>
<accession>A0A0F9EZA7</accession>
<sequence length="77" mass="9264">MNICLNRFRISWRIQDFHKDKTVYDGLLSNNPDYEYQKEAVEVMKGDFLLVDENKNILVIECKSLKLKNSDKRFRVH</sequence>
<dbReference type="EMBL" id="LAZR01032643">
    <property type="protein sequence ID" value="KKL50320.1"/>
    <property type="molecule type" value="Genomic_DNA"/>
</dbReference>
<dbReference type="AlphaFoldDB" id="A0A0F9EZA7"/>
<comment type="caution">
    <text evidence="1">The sequence shown here is derived from an EMBL/GenBank/DDBJ whole genome shotgun (WGS) entry which is preliminary data.</text>
</comment>
<gene>
    <name evidence="1" type="ORF">LCGC14_2306670</name>
</gene>
<protein>
    <submittedName>
        <fullName evidence="1">Uncharacterized protein</fullName>
    </submittedName>
</protein>
<name>A0A0F9EZA7_9ZZZZ</name>
<organism evidence="1">
    <name type="scientific">marine sediment metagenome</name>
    <dbReference type="NCBI Taxonomy" id="412755"/>
    <lineage>
        <taxon>unclassified sequences</taxon>
        <taxon>metagenomes</taxon>
        <taxon>ecological metagenomes</taxon>
    </lineage>
</organism>
<reference evidence="1" key="1">
    <citation type="journal article" date="2015" name="Nature">
        <title>Complex archaea that bridge the gap between prokaryotes and eukaryotes.</title>
        <authorList>
            <person name="Spang A."/>
            <person name="Saw J.H."/>
            <person name="Jorgensen S.L."/>
            <person name="Zaremba-Niedzwiedzka K."/>
            <person name="Martijn J."/>
            <person name="Lind A.E."/>
            <person name="van Eijk R."/>
            <person name="Schleper C."/>
            <person name="Guy L."/>
            <person name="Ettema T.J."/>
        </authorList>
    </citation>
    <scope>NUCLEOTIDE SEQUENCE</scope>
</reference>
<evidence type="ECO:0000313" key="1">
    <source>
        <dbReference type="EMBL" id="KKL50320.1"/>
    </source>
</evidence>